<name>A0A9P5Y885_9AGAR</name>
<dbReference type="Gene3D" id="2.60.120.200">
    <property type="match status" value="1"/>
</dbReference>
<dbReference type="Pfam" id="PF21294">
    <property type="entry name" value="Polysacc_lyase_14"/>
    <property type="match status" value="1"/>
</dbReference>
<dbReference type="AlphaFoldDB" id="A0A9P5Y885"/>
<comment type="caution">
    <text evidence="3">The sequence shown here is derived from an EMBL/GenBank/DDBJ whole genome shotgun (WGS) entry which is preliminary data.</text>
</comment>
<dbReference type="PANTHER" id="PTHR40124:SF1">
    <property type="entry name" value="DISAGGREGATASE RELATED REPEAT PROTEIN"/>
    <property type="match status" value="1"/>
</dbReference>
<evidence type="ECO:0000313" key="4">
    <source>
        <dbReference type="Proteomes" id="UP000807353"/>
    </source>
</evidence>
<dbReference type="EMBL" id="MU150257">
    <property type="protein sequence ID" value="KAF9463994.1"/>
    <property type="molecule type" value="Genomic_DNA"/>
</dbReference>
<evidence type="ECO:0000256" key="1">
    <source>
        <dbReference type="SAM" id="MobiDB-lite"/>
    </source>
</evidence>
<proteinExistence type="predicted"/>
<feature type="domain" description="Polysaccharide lyase 14" evidence="2">
    <location>
        <begin position="71"/>
        <end position="291"/>
    </location>
</feature>
<dbReference type="PANTHER" id="PTHR40124">
    <property type="match status" value="1"/>
</dbReference>
<evidence type="ECO:0000259" key="2">
    <source>
        <dbReference type="Pfam" id="PF21294"/>
    </source>
</evidence>
<sequence length="297" mass="32864">MHNPDISHLFPVAEFHSGFTTSSIQHEQVEHVEFEDHALGVHKKSPRTPHKIVAPPASKSPLRSAISPPEKAWEAFYPKGSINPAGKIPGGFTFHVSGPKEFAENLAHGAKEAVFSYRMMLEEGWEWVKGGKLPGIFGGVGDLSYSCTGGRQNDRCKCFNLRPMWRPNSVGELYTYLPLTQNNSKHLLAVPPSSKANPDYGFSVGRGSFHFDIAVGQWVAVAFRVKLNDHGKENGEIQIWIDGTSVILAKHLTICDSSDARIKGMHFQTFFGGHTEEWASPKDQRAWFADISGVIVK</sequence>
<protein>
    <recommendedName>
        <fullName evidence="2">Polysaccharide lyase 14 domain-containing protein</fullName>
    </recommendedName>
</protein>
<keyword evidence="4" id="KW-1185">Reference proteome</keyword>
<evidence type="ECO:0000313" key="3">
    <source>
        <dbReference type="EMBL" id="KAF9463994.1"/>
    </source>
</evidence>
<accession>A0A9P5Y885</accession>
<dbReference type="InterPro" id="IPR048958">
    <property type="entry name" value="Polysacc_lyase_14"/>
</dbReference>
<gene>
    <name evidence="3" type="ORF">BDZ94DRAFT_1308260</name>
</gene>
<organism evidence="3 4">
    <name type="scientific">Collybia nuda</name>
    <dbReference type="NCBI Taxonomy" id="64659"/>
    <lineage>
        <taxon>Eukaryota</taxon>
        <taxon>Fungi</taxon>
        <taxon>Dikarya</taxon>
        <taxon>Basidiomycota</taxon>
        <taxon>Agaricomycotina</taxon>
        <taxon>Agaricomycetes</taxon>
        <taxon>Agaricomycetidae</taxon>
        <taxon>Agaricales</taxon>
        <taxon>Tricholomatineae</taxon>
        <taxon>Clitocybaceae</taxon>
        <taxon>Collybia</taxon>
    </lineage>
</organism>
<feature type="region of interest" description="Disordered" evidence="1">
    <location>
        <begin position="43"/>
        <end position="65"/>
    </location>
</feature>
<reference evidence="3" key="1">
    <citation type="submission" date="2020-11" db="EMBL/GenBank/DDBJ databases">
        <authorList>
            <consortium name="DOE Joint Genome Institute"/>
            <person name="Ahrendt S."/>
            <person name="Riley R."/>
            <person name="Andreopoulos W."/>
            <person name="Labutti K."/>
            <person name="Pangilinan J."/>
            <person name="Ruiz-Duenas F.J."/>
            <person name="Barrasa J.M."/>
            <person name="Sanchez-Garcia M."/>
            <person name="Camarero S."/>
            <person name="Miyauchi S."/>
            <person name="Serrano A."/>
            <person name="Linde D."/>
            <person name="Babiker R."/>
            <person name="Drula E."/>
            <person name="Ayuso-Fernandez I."/>
            <person name="Pacheco R."/>
            <person name="Padilla G."/>
            <person name="Ferreira P."/>
            <person name="Barriuso J."/>
            <person name="Kellner H."/>
            <person name="Castanera R."/>
            <person name="Alfaro M."/>
            <person name="Ramirez L."/>
            <person name="Pisabarro A.G."/>
            <person name="Kuo A."/>
            <person name="Tritt A."/>
            <person name="Lipzen A."/>
            <person name="He G."/>
            <person name="Yan M."/>
            <person name="Ng V."/>
            <person name="Cullen D."/>
            <person name="Martin F."/>
            <person name="Rosso M.-N."/>
            <person name="Henrissat B."/>
            <person name="Hibbett D."/>
            <person name="Martinez A.T."/>
            <person name="Grigoriev I.V."/>
        </authorList>
    </citation>
    <scope>NUCLEOTIDE SEQUENCE</scope>
    <source>
        <strain evidence="3">CBS 247.69</strain>
    </source>
</reference>
<dbReference type="OrthoDB" id="3337916at2759"/>
<dbReference type="Proteomes" id="UP000807353">
    <property type="component" value="Unassembled WGS sequence"/>
</dbReference>